<feature type="binding site" evidence="2">
    <location>
        <position position="95"/>
    </location>
    <ligand>
        <name>substrate</name>
    </ligand>
</feature>
<evidence type="ECO:0000256" key="2">
    <source>
        <dbReference type="HAMAP-Rule" id="MF_01678"/>
    </source>
</evidence>
<dbReference type="Gene3D" id="1.20.120.420">
    <property type="entry name" value="translation initiation factor eif-2b, domain 1"/>
    <property type="match status" value="1"/>
</dbReference>
<dbReference type="InterPro" id="IPR011559">
    <property type="entry name" value="Initiation_fac_2B_a/b/d"/>
</dbReference>
<dbReference type="PANTHER" id="PTHR43475:SF1">
    <property type="entry name" value="METHYLTHIORIBOSE-1-PHOSPHATE ISOMERASE"/>
    <property type="match status" value="1"/>
</dbReference>
<dbReference type="NCBIfam" id="TIGR00524">
    <property type="entry name" value="eIF-2B_rel"/>
    <property type="match status" value="1"/>
</dbReference>
<keyword evidence="4" id="KW-1185">Reference proteome</keyword>
<comment type="function">
    <text evidence="2">Catalyzes the interconversion of methylthioribose-1-phosphate (MTR-1-P) into methylthioribulose-1-phosphate (MTRu-1-P).</text>
</comment>
<gene>
    <name evidence="2" type="primary">mtnA</name>
    <name evidence="3" type="ORF">J2Z22_003151</name>
</gene>
<protein>
    <recommendedName>
        <fullName evidence="2">Methylthioribose-1-phosphate isomerase</fullName>
        <shortName evidence="2">M1Pi</shortName>
        <shortName evidence="2">MTR-1-P isomerase</shortName>
        <ecNumber evidence="2">5.3.1.23</ecNumber>
    </recommendedName>
    <alternativeName>
        <fullName evidence="2">S-methyl-5-thioribose-1-phosphate isomerase</fullName>
    </alternativeName>
</protein>
<dbReference type="InterPro" id="IPR005251">
    <property type="entry name" value="IF-M1Pi"/>
</dbReference>
<keyword evidence="2" id="KW-0028">Amino-acid biosynthesis</keyword>
<evidence type="ECO:0000313" key="3">
    <source>
        <dbReference type="EMBL" id="MDT3427588.1"/>
    </source>
</evidence>
<proteinExistence type="inferred from homology"/>
<name>A0ABU3H9T0_9BACL</name>
<dbReference type="EMBL" id="JAUSUY010000013">
    <property type="protein sequence ID" value="MDT3427588.1"/>
    <property type="molecule type" value="Genomic_DNA"/>
</dbReference>
<keyword evidence="1 2" id="KW-0413">Isomerase</keyword>
<dbReference type="NCBIfam" id="NF004326">
    <property type="entry name" value="PRK05720.1"/>
    <property type="match status" value="1"/>
</dbReference>
<reference evidence="3 4" key="1">
    <citation type="submission" date="2023-07" db="EMBL/GenBank/DDBJ databases">
        <title>Genomic Encyclopedia of Type Strains, Phase IV (KMG-IV): sequencing the most valuable type-strain genomes for metagenomic binning, comparative biology and taxonomic classification.</title>
        <authorList>
            <person name="Goeker M."/>
        </authorList>
    </citation>
    <scope>NUCLEOTIDE SEQUENCE [LARGE SCALE GENOMIC DNA]</scope>
    <source>
        <strain evidence="3 4">T98</strain>
    </source>
</reference>
<organism evidence="3 4">
    <name type="scientific">Paenibacillus forsythiae</name>
    <dbReference type="NCBI Taxonomy" id="365616"/>
    <lineage>
        <taxon>Bacteria</taxon>
        <taxon>Bacillati</taxon>
        <taxon>Bacillota</taxon>
        <taxon>Bacilli</taxon>
        <taxon>Bacillales</taxon>
        <taxon>Paenibacillaceae</taxon>
        <taxon>Paenibacillus</taxon>
    </lineage>
</organism>
<feature type="binding site" evidence="2">
    <location>
        <begin position="52"/>
        <end position="54"/>
    </location>
    <ligand>
        <name>substrate</name>
    </ligand>
</feature>
<dbReference type="Gene3D" id="3.40.50.10470">
    <property type="entry name" value="Translation initiation factor eif-2b, domain 2"/>
    <property type="match status" value="1"/>
</dbReference>
<dbReference type="SUPFAM" id="SSF100950">
    <property type="entry name" value="NagB/RpiA/CoA transferase-like"/>
    <property type="match status" value="1"/>
</dbReference>
<comment type="similarity">
    <text evidence="2">Belongs to the EIF-2B alpha/beta/delta subunits family. MtnA subfamily.</text>
</comment>
<evidence type="ECO:0000313" key="4">
    <source>
        <dbReference type="Proteomes" id="UP001248709"/>
    </source>
</evidence>
<dbReference type="GO" id="GO:0046523">
    <property type="term" value="F:S-methyl-5-thioribose-1-phosphate isomerase activity"/>
    <property type="evidence" value="ECO:0007669"/>
    <property type="project" value="UniProtKB-EC"/>
</dbReference>
<dbReference type="PANTHER" id="PTHR43475">
    <property type="entry name" value="METHYLTHIORIBOSE-1-PHOSPHATE ISOMERASE"/>
    <property type="match status" value="1"/>
</dbReference>
<accession>A0ABU3H9T0</accession>
<dbReference type="Proteomes" id="UP001248709">
    <property type="component" value="Unassembled WGS sequence"/>
</dbReference>
<dbReference type="NCBIfam" id="TIGR00512">
    <property type="entry name" value="salvage_mtnA"/>
    <property type="match status" value="1"/>
</dbReference>
<dbReference type="InterPro" id="IPR000649">
    <property type="entry name" value="IF-2B-related"/>
</dbReference>
<dbReference type="HAMAP" id="MF_01678">
    <property type="entry name" value="Salvage_MtnA"/>
    <property type="match status" value="1"/>
</dbReference>
<comment type="caution">
    <text evidence="3">The sequence shown here is derived from an EMBL/GenBank/DDBJ whole genome shotgun (WGS) entry which is preliminary data.</text>
</comment>
<feature type="binding site" evidence="2">
    <location>
        <begin position="253"/>
        <end position="254"/>
    </location>
    <ligand>
        <name>substrate</name>
    </ligand>
</feature>
<feature type="site" description="Transition state stabilizer" evidence="2">
    <location>
        <position position="163"/>
    </location>
</feature>
<evidence type="ECO:0000256" key="1">
    <source>
        <dbReference type="ARBA" id="ARBA00023235"/>
    </source>
</evidence>
<sequence>MIRIATEQIQSVSFDGETLYILDQTQLPAVTQYLRITRIEQCWQAIKELKVRGAPAIGIAAAYGLLLGLKDVAADGFDDFYQGFQEKSEYLASSRPTAVNLFWALNRMHARLIAEKEHSVEALRAKLLQEAHAIRAEDEAVCRSIGMHGLTLLHDGMTLLTHCNAGAIATAKYGTALAPVYLAKERGWNLKVIADETRPLLQGSRLTAWELTEAGIDVTLITDSMAAYVMSKGWVDAVIVGCDRVAANGDVANKIGTYGVALLAKAHCIPFYVAAPMSTIDMDTASGDAIPIEEREAGEITNGFGVHTAPPEVKVFNPAFDVTPNELISAIITEQGIVRQPYNETLIELFKQGGNSGEGTRHVES</sequence>
<comment type="catalytic activity">
    <reaction evidence="2">
        <text>5-(methylsulfanyl)-alpha-D-ribose 1-phosphate = 5-(methylsulfanyl)-D-ribulose 1-phosphate</text>
        <dbReference type="Rhea" id="RHEA:19989"/>
        <dbReference type="ChEBI" id="CHEBI:58533"/>
        <dbReference type="ChEBI" id="CHEBI:58548"/>
        <dbReference type="EC" id="5.3.1.23"/>
    </reaction>
</comment>
<dbReference type="InterPro" id="IPR037171">
    <property type="entry name" value="NagB/RpiA_transferase-like"/>
</dbReference>
<feature type="active site" description="Proton donor" evidence="2">
    <location>
        <position position="243"/>
    </location>
</feature>
<dbReference type="InterPro" id="IPR027363">
    <property type="entry name" value="M1Pi_N"/>
</dbReference>
<comment type="pathway">
    <text evidence="2">Amino-acid biosynthesis; L-methionine biosynthesis via salvage pathway; L-methionine from S-methyl-5-thio-alpha-D-ribose 1-phosphate: step 1/6.</text>
</comment>
<dbReference type="InterPro" id="IPR042529">
    <property type="entry name" value="IF_2B-like_C"/>
</dbReference>
<keyword evidence="2" id="KW-0486">Methionine biosynthesis</keyword>
<dbReference type="Pfam" id="PF01008">
    <property type="entry name" value="IF-2B"/>
    <property type="match status" value="1"/>
</dbReference>
<dbReference type="EC" id="5.3.1.23" evidence="2"/>
<feature type="binding site" evidence="2">
    <location>
        <position position="202"/>
    </location>
    <ligand>
        <name>substrate</name>
    </ligand>
</feature>